<dbReference type="AlphaFoldDB" id="A0A4R8LTV5"/>
<dbReference type="Proteomes" id="UP000294581">
    <property type="component" value="Unassembled WGS sequence"/>
</dbReference>
<dbReference type="EMBL" id="SORF01000002">
    <property type="protein sequence ID" value="TDY50590.1"/>
    <property type="molecule type" value="Genomic_DNA"/>
</dbReference>
<evidence type="ECO:0000313" key="3">
    <source>
        <dbReference type="Proteomes" id="UP000294581"/>
    </source>
</evidence>
<keyword evidence="3" id="KW-1185">Reference proteome</keyword>
<proteinExistence type="predicted"/>
<dbReference type="OrthoDB" id="9901947at2"/>
<sequence>MRKDLHRLQVIVHGSGNGKSLSDVLWDLSGVIADVAQKADTKYGKAIPRTCDENCDETAGDEP</sequence>
<accession>A0A4R8LTV5</accession>
<comment type="caution">
    <text evidence="1">The sequence shown here is derived from an EMBL/GenBank/DDBJ whole genome shotgun (WGS) entry which is preliminary data.</text>
</comment>
<name>A0A4R8LTV5_9BACL</name>
<gene>
    <name evidence="1" type="ORF">C7445_102141</name>
    <name evidence="2" type="ORF">C7445_102149</name>
</gene>
<evidence type="ECO:0000313" key="2">
    <source>
        <dbReference type="EMBL" id="TDY50590.1"/>
    </source>
</evidence>
<organism evidence="1 3">
    <name type="scientific">Alicyclobacillus sacchari</name>
    <dbReference type="NCBI Taxonomy" id="392010"/>
    <lineage>
        <taxon>Bacteria</taxon>
        <taxon>Bacillati</taxon>
        <taxon>Bacillota</taxon>
        <taxon>Bacilli</taxon>
        <taxon>Bacillales</taxon>
        <taxon>Alicyclobacillaceae</taxon>
        <taxon>Alicyclobacillus</taxon>
    </lineage>
</organism>
<dbReference type="EMBL" id="SORF01000002">
    <property type="protein sequence ID" value="TDY50582.1"/>
    <property type="molecule type" value="Genomic_DNA"/>
</dbReference>
<evidence type="ECO:0000313" key="1">
    <source>
        <dbReference type="EMBL" id="TDY50582.1"/>
    </source>
</evidence>
<reference evidence="1 3" key="1">
    <citation type="submission" date="2019-03" db="EMBL/GenBank/DDBJ databases">
        <title>Genomic Encyclopedia of Type Strains, Phase IV (KMG-IV): sequencing the most valuable type-strain genomes for metagenomic binning, comparative biology and taxonomic classification.</title>
        <authorList>
            <person name="Goeker M."/>
        </authorList>
    </citation>
    <scope>NUCLEOTIDE SEQUENCE [LARGE SCALE GENOMIC DNA]</scope>
    <source>
        <strain evidence="1 3">DSM 17974</strain>
    </source>
</reference>
<protein>
    <submittedName>
        <fullName evidence="1">Uncharacterized protein</fullName>
    </submittedName>
</protein>
<dbReference type="RefSeq" id="WP_134158529.1">
    <property type="nucleotide sequence ID" value="NZ_BSUS01000001.1"/>
</dbReference>